<dbReference type="PANTHER" id="PTHR43606:SF7">
    <property type="entry name" value="PHOSPHATASE, PUTATIVE (AFU_ORTHOLOGUE AFUA_6G08710)-RELATED"/>
    <property type="match status" value="1"/>
</dbReference>
<evidence type="ECO:0000259" key="2">
    <source>
        <dbReference type="Pfam" id="PF16655"/>
    </source>
</evidence>
<organism evidence="3 4">
    <name type="scientific">BD1-7 clade bacterium</name>
    <dbReference type="NCBI Taxonomy" id="2029982"/>
    <lineage>
        <taxon>Bacteria</taxon>
        <taxon>Pseudomonadati</taxon>
        <taxon>Pseudomonadota</taxon>
        <taxon>Gammaproteobacteria</taxon>
        <taxon>Cellvibrionales</taxon>
        <taxon>Spongiibacteraceae</taxon>
        <taxon>BD1-7 clade</taxon>
    </lineage>
</organism>
<evidence type="ECO:0000313" key="4">
    <source>
        <dbReference type="Proteomes" id="UP000434580"/>
    </source>
</evidence>
<dbReference type="InterPro" id="IPR032093">
    <property type="entry name" value="PhoD_N"/>
</dbReference>
<evidence type="ECO:0000259" key="1">
    <source>
        <dbReference type="Pfam" id="PF09423"/>
    </source>
</evidence>
<dbReference type="Proteomes" id="UP000434580">
    <property type="component" value="Unassembled WGS sequence"/>
</dbReference>
<dbReference type="EC" id="3.1.4.4" evidence="3"/>
<dbReference type="AlphaFoldDB" id="A0A5S9PHY9"/>
<dbReference type="Gene3D" id="2.60.40.380">
    <property type="entry name" value="Purple acid phosphatase-like, N-terminal"/>
    <property type="match status" value="1"/>
</dbReference>
<dbReference type="InterPro" id="IPR052900">
    <property type="entry name" value="Phospholipid_Metab_Enz"/>
</dbReference>
<gene>
    <name evidence="3" type="primary">pld_1</name>
    <name evidence="3" type="ORF">DPBNPPHM_00981</name>
</gene>
<proteinExistence type="predicted"/>
<dbReference type="InterPro" id="IPR029052">
    <property type="entry name" value="Metallo-depent_PP-like"/>
</dbReference>
<protein>
    <submittedName>
        <fullName evidence="3">Phospholipase D</fullName>
        <ecNumber evidence="3">3.1.4.4</ecNumber>
    </submittedName>
</protein>
<dbReference type="Gene3D" id="3.60.21.70">
    <property type="entry name" value="PhoD-like phosphatase"/>
    <property type="match status" value="1"/>
</dbReference>
<dbReference type="PANTHER" id="PTHR43606">
    <property type="entry name" value="PHOSPHATASE, PUTATIVE (AFU_ORTHOLOGUE AFUA_6G08710)-RELATED"/>
    <property type="match status" value="1"/>
</dbReference>
<dbReference type="Pfam" id="PF16655">
    <property type="entry name" value="PhoD_N"/>
    <property type="match status" value="1"/>
</dbReference>
<dbReference type="EMBL" id="CACSII010000012">
    <property type="protein sequence ID" value="CAA0103727.1"/>
    <property type="molecule type" value="Genomic_DNA"/>
</dbReference>
<dbReference type="SUPFAM" id="SSF56300">
    <property type="entry name" value="Metallo-dependent phosphatases"/>
    <property type="match status" value="1"/>
</dbReference>
<feature type="domain" description="PhoD-like phosphatase metallophosphatase" evidence="1">
    <location>
        <begin position="144"/>
        <end position="487"/>
    </location>
</feature>
<dbReference type="GO" id="GO:0004630">
    <property type="term" value="F:phospholipase D activity"/>
    <property type="evidence" value="ECO:0007669"/>
    <property type="project" value="UniProtKB-EC"/>
</dbReference>
<dbReference type="PROSITE" id="PS51257">
    <property type="entry name" value="PROKAR_LIPOPROTEIN"/>
    <property type="match status" value="1"/>
</dbReference>
<keyword evidence="3" id="KW-0378">Hydrolase</keyword>
<dbReference type="InterPro" id="IPR018946">
    <property type="entry name" value="PhoD-like_MPP"/>
</dbReference>
<accession>A0A5S9PHY9</accession>
<sequence length="543" mass="61461">MKRRAFLKLSASTIGVTGLSACVPSVELSNLLNASSDIFKHGVASGDPLQDRVILWSRVTLADESADITVPFEWFIAEDDDFDNIVAIGSATTNQHKDFTLKVDAAGLQPGNTYYYVFRVGENYSPIGRTRTLPDGHVDNLRIAMTSCSSYPHGHFNIYRAIKNHEDLDLVLHLGDYIYEYKNGEYGDGTALARIPMPDKEITTLGDYRMRHSQYKQDLDLQSLHQQHPMICIWDDHEIANDSWYGGAGNHNSENDEGYWFIRKSDAIQAYHEWMPIRENPVDREAIFRSFRFGDLIDLFMLDTRLYARDEQTKSLIVRNSEGRTLLGWDQEQWLYNGLDQSKQDNVRWRVCGQQVMIAQLPSNELPFNGDQWDGYPAARSRLQNHLIDNQIDNFVVLTGDIHSSWASDIATNPLLLWEYNPYNGNGSLGVEFVTPAVTSPGITDKAAATLASAAINTIASHIKWLDFYHRGFVLLDINHSRIQAEWHHIESIETVTENTTMNKSFVVNDGENHLSQGYAQTPSKPVQKGYAPSYNPSFTITA</sequence>
<name>A0A5S9PHY9_9GAMM</name>
<dbReference type="OrthoDB" id="327733at2"/>
<evidence type="ECO:0000313" key="3">
    <source>
        <dbReference type="EMBL" id="CAA0103727.1"/>
    </source>
</evidence>
<dbReference type="CDD" id="cd07389">
    <property type="entry name" value="MPP_PhoD"/>
    <property type="match status" value="1"/>
</dbReference>
<feature type="domain" description="Phospholipase D N-terminal" evidence="2">
    <location>
        <begin position="41"/>
        <end position="132"/>
    </location>
</feature>
<dbReference type="Pfam" id="PF09423">
    <property type="entry name" value="PhoD"/>
    <property type="match status" value="1"/>
</dbReference>
<dbReference type="InterPro" id="IPR038607">
    <property type="entry name" value="PhoD-like_sf"/>
</dbReference>
<reference evidence="3 4" key="1">
    <citation type="submission" date="2019-11" db="EMBL/GenBank/DDBJ databases">
        <authorList>
            <person name="Holert J."/>
        </authorList>
    </citation>
    <scope>NUCLEOTIDE SEQUENCE [LARGE SCALE GENOMIC DNA]</scope>
    <source>
        <strain evidence="3">BC5_2</strain>
    </source>
</reference>